<reference evidence="2 3" key="1">
    <citation type="submission" date="2022-03" db="EMBL/GenBank/DDBJ databases">
        <authorList>
            <person name="Macdonald S."/>
            <person name="Ahmed S."/>
            <person name="Newling K."/>
        </authorList>
    </citation>
    <scope>NUCLEOTIDE SEQUENCE [LARGE SCALE GENOMIC DNA]</scope>
</reference>
<evidence type="ECO:0000256" key="1">
    <source>
        <dbReference type="SAM" id="Phobius"/>
    </source>
</evidence>
<accession>A0ABC8J4M1</accession>
<gene>
    <name evidence="2" type="ORF">ERUC_LOCUS3652</name>
</gene>
<organism evidence="2 3">
    <name type="scientific">Eruca vesicaria subsp. sativa</name>
    <name type="common">Garden rocket</name>
    <name type="synonym">Eruca sativa</name>
    <dbReference type="NCBI Taxonomy" id="29727"/>
    <lineage>
        <taxon>Eukaryota</taxon>
        <taxon>Viridiplantae</taxon>
        <taxon>Streptophyta</taxon>
        <taxon>Embryophyta</taxon>
        <taxon>Tracheophyta</taxon>
        <taxon>Spermatophyta</taxon>
        <taxon>Magnoliopsida</taxon>
        <taxon>eudicotyledons</taxon>
        <taxon>Gunneridae</taxon>
        <taxon>Pentapetalae</taxon>
        <taxon>rosids</taxon>
        <taxon>malvids</taxon>
        <taxon>Brassicales</taxon>
        <taxon>Brassicaceae</taxon>
        <taxon>Brassiceae</taxon>
        <taxon>Eruca</taxon>
    </lineage>
</organism>
<keyword evidence="3" id="KW-1185">Reference proteome</keyword>
<keyword evidence="1" id="KW-0472">Membrane</keyword>
<keyword evidence="1" id="KW-1133">Transmembrane helix</keyword>
<evidence type="ECO:0000313" key="2">
    <source>
        <dbReference type="EMBL" id="CAH8304551.1"/>
    </source>
</evidence>
<feature type="transmembrane region" description="Helical" evidence="1">
    <location>
        <begin position="93"/>
        <end position="112"/>
    </location>
</feature>
<dbReference type="EMBL" id="CAKOAT010059933">
    <property type="protein sequence ID" value="CAH8304551.1"/>
    <property type="molecule type" value="Genomic_DNA"/>
</dbReference>
<keyword evidence="1" id="KW-0812">Transmembrane</keyword>
<dbReference type="Proteomes" id="UP001642260">
    <property type="component" value="Unassembled WGS sequence"/>
</dbReference>
<protein>
    <submittedName>
        <fullName evidence="2">Uncharacterized protein</fullName>
    </submittedName>
</protein>
<dbReference type="AlphaFoldDB" id="A0ABC8J4M1"/>
<evidence type="ECO:0000313" key="3">
    <source>
        <dbReference type="Proteomes" id="UP001642260"/>
    </source>
</evidence>
<name>A0ABC8J4M1_ERUVS</name>
<sequence length="139" mass="15907">MRMIVLFALLKYDLEFNDEQMGFNLVKPSWFHHGFFNLFGELVGARAVLARSASFQALQFGLINVDCDYSMLVVTYSGIGLKISHGSPLVEQAYLVNFVYLLFCYCVLLYVVHQTVEDSSVYYPFIFEHSSGCNRLNSF</sequence>
<comment type="caution">
    <text evidence="2">The sequence shown here is derived from an EMBL/GenBank/DDBJ whole genome shotgun (WGS) entry which is preliminary data.</text>
</comment>
<proteinExistence type="predicted"/>